<dbReference type="GO" id="GO:0006974">
    <property type="term" value="P:DNA damage response"/>
    <property type="evidence" value="ECO:0007669"/>
    <property type="project" value="TreeGrafter"/>
</dbReference>
<gene>
    <name evidence="7" type="ORF">SCHPADRAFT_930583</name>
</gene>
<evidence type="ECO:0000256" key="5">
    <source>
        <dbReference type="SAM" id="MobiDB-lite"/>
    </source>
</evidence>
<comment type="subcellular location">
    <subcellularLocation>
        <location evidence="1">Nucleus</location>
    </subcellularLocation>
</comment>
<keyword evidence="2" id="KW-0539">Nucleus</keyword>
<feature type="compositionally biased region" description="Basic and acidic residues" evidence="5">
    <location>
        <begin position="137"/>
        <end position="153"/>
    </location>
</feature>
<reference evidence="7 8" key="1">
    <citation type="submission" date="2015-04" db="EMBL/GenBank/DDBJ databases">
        <title>Complete genome sequence of Schizopora paradoxa KUC8140, a cosmopolitan wood degrader in East Asia.</title>
        <authorList>
            <consortium name="DOE Joint Genome Institute"/>
            <person name="Min B."/>
            <person name="Park H."/>
            <person name="Jang Y."/>
            <person name="Kim J.-J."/>
            <person name="Kim K.H."/>
            <person name="Pangilinan J."/>
            <person name="Lipzen A."/>
            <person name="Riley R."/>
            <person name="Grigoriev I.V."/>
            <person name="Spatafora J.W."/>
            <person name="Choi I.-G."/>
        </authorList>
    </citation>
    <scope>NUCLEOTIDE SEQUENCE [LARGE SCALE GENOMIC DNA]</scope>
    <source>
        <strain evidence="7 8">KUC8140</strain>
    </source>
</reference>
<feature type="domain" description="Transcription factor CBF/NF-Y/archaeal histone" evidence="6">
    <location>
        <begin position="29"/>
        <end position="93"/>
    </location>
</feature>
<evidence type="ECO:0000256" key="2">
    <source>
        <dbReference type="ARBA" id="ARBA00023242"/>
    </source>
</evidence>
<dbReference type="InParanoid" id="A0A0H2S016"/>
<dbReference type="STRING" id="27342.A0A0H2S016"/>
<evidence type="ECO:0000256" key="3">
    <source>
        <dbReference type="ARBA" id="ARBA00039775"/>
    </source>
</evidence>
<evidence type="ECO:0000259" key="6">
    <source>
        <dbReference type="Pfam" id="PF00808"/>
    </source>
</evidence>
<evidence type="ECO:0000256" key="4">
    <source>
        <dbReference type="ARBA" id="ARBA00042096"/>
    </source>
</evidence>
<feature type="compositionally biased region" description="Low complexity" evidence="5">
    <location>
        <begin position="9"/>
        <end position="20"/>
    </location>
</feature>
<dbReference type="CDD" id="cd22928">
    <property type="entry name" value="HFD_POLE3_DPB4"/>
    <property type="match status" value="1"/>
</dbReference>
<dbReference type="PANTHER" id="PTHR46172">
    <property type="entry name" value="DNA POLYMERASE EPSILON SUBUNIT 3"/>
    <property type="match status" value="1"/>
</dbReference>
<accession>A0A0H2S016</accession>
<feature type="compositionally biased region" description="Basic and acidic residues" evidence="5">
    <location>
        <begin position="226"/>
        <end position="244"/>
    </location>
</feature>
<dbReference type="PANTHER" id="PTHR46172:SF1">
    <property type="entry name" value="DNA POLYMERASE EPSILON SUBUNIT 3"/>
    <property type="match status" value="1"/>
</dbReference>
<dbReference type="GO" id="GO:0046982">
    <property type="term" value="F:protein heterodimerization activity"/>
    <property type="evidence" value="ECO:0007669"/>
    <property type="project" value="InterPro"/>
</dbReference>
<dbReference type="GO" id="GO:0008622">
    <property type="term" value="C:epsilon DNA polymerase complex"/>
    <property type="evidence" value="ECO:0007669"/>
    <property type="project" value="TreeGrafter"/>
</dbReference>
<dbReference type="SUPFAM" id="SSF47113">
    <property type="entry name" value="Histone-fold"/>
    <property type="match status" value="1"/>
</dbReference>
<dbReference type="GO" id="GO:0008623">
    <property type="term" value="C:CHRAC"/>
    <property type="evidence" value="ECO:0007669"/>
    <property type="project" value="TreeGrafter"/>
</dbReference>
<dbReference type="EMBL" id="KQ086028">
    <property type="protein sequence ID" value="KLO10366.1"/>
    <property type="molecule type" value="Genomic_DNA"/>
</dbReference>
<dbReference type="Pfam" id="PF00808">
    <property type="entry name" value="CBFD_NFYB_HMF"/>
    <property type="match status" value="1"/>
</dbReference>
<sequence length="244" mass="26742">MPRAKESLQAPATAQAQQDAVSDGIENYELPKSLVTRIAKSAIPENSKLQKDMVTALVQGSTVFINYLAATAHDIATSRQHKSVSASDVLKALESLQFVDMVDKIQEELKVYRELQKSGKKSGRGGESASTAKSKGKGKEKMVVDDQQSHEETENTTQHGAGDADGDGDQEMLDVDHERVPDEEGDDESGPMEDELEEDELLDDDEELAPEQNEPLEDAMAVEEEELRRDQARADLKEGNETDG</sequence>
<protein>
    <recommendedName>
        <fullName evidence="3">DNA polymerase epsilon subunit D</fullName>
    </recommendedName>
    <alternativeName>
        <fullName evidence="4">DNA polymerase II subunit D</fullName>
    </alternativeName>
</protein>
<dbReference type="OrthoDB" id="1707486at2759"/>
<feature type="region of interest" description="Disordered" evidence="5">
    <location>
        <begin position="1"/>
        <end position="20"/>
    </location>
</feature>
<dbReference type="InterPro" id="IPR051377">
    <property type="entry name" value="DNA_Pol-Epsilon_Subunit"/>
</dbReference>
<name>A0A0H2S016_9AGAM</name>
<dbReference type="InterPro" id="IPR003958">
    <property type="entry name" value="CBFA_NFYB_domain"/>
</dbReference>
<proteinExistence type="predicted"/>
<dbReference type="InterPro" id="IPR009072">
    <property type="entry name" value="Histone-fold"/>
</dbReference>
<feature type="region of interest" description="Disordered" evidence="5">
    <location>
        <begin position="116"/>
        <end position="244"/>
    </location>
</feature>
<dbReference type="GO" id="GO:0031507">
    <property type="term" value="P:heterochromatin formation"/>
    <property type="evidence" value="ECO:0007669"/>
    <property type="project" value="TreeGrafter"/>
</dbReference>
<feature type="compositionally biased region" description="Acidic residues" evidence="5">
    <location>
        <begin position="164"/>
        <end position="173"/>
    </location>
</feature>
<dbReference type="AlphaFoldDB" id="A0A0H2S016"/>
<feature type="compositionally biased region" description="Acidic residues" evidence="5">
    <location>
        <begin position="183"/>
        <end position="225"/>
    </location>
</feature>
<evidence type="ECO:0000313" key="7">
    <source>
        <dbReference type="EMBL" id="KLO10366.1"/>
    </source>
</evidence>
<dbReference type="Proteomes" id="UP000053477">
    <property type="component" value="Unassembled WGS sequence"/>
</dbReference>
<dbReference type="Gene3D" id="1.10.20.10">
    <property type="entry name" value="Histone, subunit A"/>
    <property type="match status" value="1"/>
</dbReference>
<dbReference type="GO" id="GO:0006272">
    <property type="term" value="P:leading strand elongation"/>
    <property type="evidence" value="ECO:0007669"/>
    <property type="project" value="TreeGrafter"/>
</dbReference>
<evidence type="ECO:0000313" key="8">
    <source>
        <dbReference type="Proteomes" id="UP000053477"/>
    </source>
</evidence>
<organism evidence="7 8">
    <name type="scientific">Schizopora paradoxa</name>
    <dbReference type="NCBI Taxonomy" id="27342"/>
    <lineage>
        <taxon>Eukaryota</taxon>
        <taxon>Fungi</taxon>
        <taxon>Dikarya</taxon>
        <taxon>Basidiomycota</taxon>
        <taxon>Agaricomycotina</taxon>
        <taxon>Agaricomycetes</taxon>
        <taxon>Hymenochaetales</taxon>
        <taxon>Schizoporaceae</taxon>
        <taxon>Schizopora</taxon>
    </lineage>
</organism>
<keyword evidence="8" id="KW-1185">Reference proteome</keyword>
<dbReference type="GO" id="GO:0031490">
    <property type="term" value="F:chromatin DNA binding"/>
    <property type="evidence" value="ECO:0007669"/>
    <property type="project" value="TreeGrafter"/>
</dbReference>
<evidence type="ECO:0000256" key="1">
    <source>
        <dbReference type="ARBA" id="ARBA00004123"/>
    </source>
</evidence>